<evidence type="ECO:0000256" key="3">
    <source>
        <dbReference type="ARBA" id="ARBA00023163"/>
    </source>
</evidence>
<keyword evidence="2" id="KW-0238">DNA-binding</keyword>
<dbReference type="InterPro" id="IPR035418">
    <property type="entry name" value="AraC-bd_2"/>
</dbReference>
<evidence type="ECO:0000256" key="1">
    <source>
        <dbReference type="ARBA" id="ARBA00023015"/>
    </source>
</evidence>
<dbReference type="EMBL" id="QEKO01000001">
    <property type="protein sequence ID" value="PVY68204.1"/>
    <property type="molecule type" value="Genomic_DNA"/>
</dbReference>
<evidence type="ECO:0000259" key="4">
    <source>
        <dbReference type="PROSITE" id="PS01124"/>
    </source>
</evidence>
<feature type="domain" description="HTH araC/xylS-type" evidence="4">
    <location>
        <begin position="229"/>
        <end position="329"/>
    </location>
</feature>
<dbReference type="Proteomes" id="UP000246145">
    <property type="component" value="Unassembled WGS sequence"/>
</dbReference>
<dbReference type="GO" id="GO:0003700">
    <property type="term" value="F:DNA-binding transcription factor activity"/>
    <property type="evidence" value="ECO:0007669"/>
    <property type="project" value="InterPro"/>
</dbReference>
<dbReference type="RefSeq" id="WP_165832425.1">
    <property type="nucleotide sequence ID" value="NZ_JACCEX010000001.1"/>
</dbReference>
<dbReference type="SMART" id="SM00342">
    <property type="entry name" value="HTH_ARAC"/>
    <property type="match status" value="1"/>
</dbReference>
<evidence type="ECO:0000313" key="5">
    <source>
        <dbReference type="EMBL" id="PVY68204.1"/>
    </source>
</evidence>
<keyword evidence="6" id="KW-1185">Reference proteome</keyword>
<accession>A0A2U1CQT9</accession>
<evidence type="ECO:0000313" key="6">
    <source>
        <dbReference type="Proteomes" id="UP000246145"/>
    </source>
</evidence>
<dbReference type="InterPro" id="IPR050204">
    <property type="entry name" value="AraC_XylS_family_regulators"/>
</dbReference>
<gene>
    <name evidence="5" type="ORF">C7440_0594</name>
</gene>
<dbReference type="PROSITE" id="PS01124">
    <property type="entry name" value="HTH_ARAC_FAMILY_2"/>
    <property type="match status" value="1"/>
</dbReference>
<dbReference type="GO" id="GO:0043565">
    <property type="term" value="F:sequence-specific DNA binding"/>
    <property type="evidence" value="ECO:0007669"/>
    <property type="project" value="InterPro"/>
</dbReference>
<dbReference type="PANTHER" id="PTHR46796:SF12">
    <property type="entry name" value="HTH-TYPE DNA-BINDING TRANSCRIPTIONAL ACTIVATOR EUTR"/>
    <property type="match status" value="1"/>
</dbReference>
<dbReference type="InterPro" id="IPR018060">
    <property type="entry name" value="HTH_AraC"/>
</dbReference>
<dbReference type="Pfam" id="PF12833">
    <property type="entry name" value="HTH_18"/>
    <property type="match status" value="1"/>
</dbReference>
<dbReference type="Gene3D" id="1.10.10.60">
    <property type="entry name" value="Homeodomain-like"/>
    <property type="match status" value="1"/>
</dbReference>
<keyword evidence="3" id="KW-0804">Transcription</keyword>
<comment type="caution">
    <text evidence="5">The sequence shown here is derived from an EMBL/GenBank/DDBJ whole genome shotgun (WGS) entry which is preliminary data.</text>
</comment>
<proteinExistence type="predicted"/>
<protein>
    <submittedName>
        <fullName evidence="5">AraC family transcriptional regulator</fullName>
    </submittedName>
</protein>
<evidence type="ECO:0000256" key="2">
    <source>
        <dbReference type="ARBA" id="ARBA00023125"/>
    </source>
</evidence>
<dbReference type="PANTHER" id="PTHR46796">
    <property type="entry name" value="HTH-TYPE TRANSCRIPTIONAL ACTIVATOR RHAS-RELATED"/>
    <property type="match status" value="1"/>
</dbReference>
<name>A0A2U1CQT9_9BURK</name>
<organism evidence="5 6">
    <name type="scientific">Pusillimonas noertemannii</name>
    <dbReference type="NCBI Taxonomy" id="305977"/>
    <lineage>
        <taxon>Bacteria</taxon>
        <taxon>Pseudomonadati</taxon>
        <taxon>Pseudomonadota</taxon>
        <taxon>Betaproteobacteria</taxon>
        <taxon>Burkholderiales</taxon>
        <taxon>Alcaligenaceae</taxon>
        <taxon>Pusillimonas</taxon>
    </lineage>
</organism>
<dbReference type="AlphaFoldDB" id="A0A2U1CQT9"/>
<dbReference type="Pfam" id="PF14525">
    <property type="entry name" value="AraC_binding_2"/>
    <property type="match status" value="1"/>
</dbReference>
<keyword evidence="1" id="KW-0805">Transcription regulation</keyword>
<reference evidence="5 6" key="1">
    <citation type="submission" date="2018-04" db="EMBL/GenBank/DDBJ databases">
        <title>Genomic Encyclopedia of Type Strains, Phase IV (KMG-IV): sequencing the most valuable type-strain genomes for metagenomic binning, comparative biology and taxonomic classification.</title>
        <authorList>
            <person name="Goeker M."/>
        </authorList>
    </citation>
    <scope>NUCLEOTIDE SEQUENCE [LARGE SCALE GENOMIC DNA]</scope>
    <source>
        <strain evidence="5 6">DSM 10065</strain>
    </source>
</reference>
<sequence length="332" mass="37087">MQTADSTHLRRHLFSRFPRFNSRDADEVRHEVSQIFCEHDLRVVGRSQSLNTELHFRRGKKVSYGRMLYGATVDIEPGKLNDFYLIQLPISGQESIHCGAQSVLSDAGVGTIISPALEFRMRHERSAEKFFIRVERAAFEQQCAQYYGRPTGGPLNFSPAIPLQGATTRSLRRLLEWQLTEASEGSLFDQPLIAAQFEEALMVSLLGTLPHNQGDGGKPCDTIAPGFIKRAEAYIEHNAHLPLTAGDIADQAGVSMRSLFAGYRKYRNTSPMQQLKEFRLDATRAELSAPGPGATVTQTALRWGFGHLGQFSAAYQQRFHELPSATLKRHKG</sequence>
<dbReference type="STRING" id="1231391.GCA_000308195_03414"/>